<proteinExistence type="predicted"/>
<dbReference type="InterPro" id="IPR041796">
    <property type="entry name" value="Mre11_N"/>
</dbReference>
<dbReference type="Pfam" id="PF00149">
    <property type="entry name" value="Metallophos"/>
    <property type="match status" value="1"/>
</dbReference>
<dbReference type="AlphaFoldDB" id="A0A660SKU7"/>
<accession>A0A660SKU7</accession>
<dbReference type="InterPro" id="IPR050535">
    <property type="entry name" value="DNA_Repair-Maintenance_Comp"/>
</dbReference>
<dbReference type="EMBL" id="QNBE01000011">
    <property type="protein sequence ID" value="RKX71353.1"/>
    <property type="molecule type" value="Genomic_DNA"/>
</dbReference>
<dbReference type="PANTHER" id="PTHR30337">
    <property type="entry name" value="COMPONENT OF ATP-DEPENDENT DSDNA EXONUCLEASE"/>
    <property type="match status" value="1"/>
</dbReference>
<comment type="caution">
    <text evidence="3">The sequence shown here is derived from an EMBL/GenBank/DDBJ whole genome shotgun (WGS) entry which is preliminary data.</text>
</comment>
<feature type="domain" description="Calcineurin-like phosphoesterase" evidence="2">
    <location>
        <begin position="3"/>
        <end position="185"/>
    </location>
</feature>
<dbReference type="InterPro" id="IPR029052">
    <property type="entry name" value="Metallo-depent_PP-like"/>
</dbReference>
<dbReference type="Gene3D" id="3.60.21.10">
    <property type="match status" value="1"/>
</dbReference>
<evidence type="ECO:0000259" key="2">
    <source>
        <dbReference type="Pfam" id="PF00149"/>
    </source>
</evidence>
<protein>
    <recommendedName>
        <fullName evidence="2">Calcineurin-like phosphoesterase domain-containing protein</fullName>
    </recommendedName>
</protein>
<dbReference type="SUPFAM" id="SSF56300">
    <property type="entry name" value="Metallo-dependent phosphatases"/>
    <property type="match status" value="1"/>
</dbReference>
<dbReference type="GO" id="GO:0016787">
    <property type="term" value="F:hydrolase activity"/>
    <property type="evidence" value="ECO:0007669"/>
    <property type="project" value="UniProtKB-KW"/>
</dbReference>
<evidence type="ECO:0000313" key="4">
    <source>
        <dbReference type="Proteomes" id="UP000268469"/>
    </source>
</evidence>
<dbReference type="Proteomes" id="UP000268469">
    <property type="component" value="Unassembled WGS sequence"/>
</dbReference>
<name>A0A660SKU7_UNCW3</name>
<reference evidence="3 4" key="1">
    <citation type="submission" date="2018-06" db="EMBL/GenBank/DDBJ databases">
        <title>Extensive metabolic versatility and redundancy in microbially diverse, dynamic hydrothermal sediments.</title>
        <authorList>
            <person name="Dombrowski N."/>
            <person name="Teske A."/>
            <person name="Baker B.J."/>
        </authorList>
    </citation>
    <scope>NUCLEOTIDE SEQUENCE [LARGE SCALE GENOMIC DNA]</scope>
    <source>
        <strain evidence="3">B36_G15</strain>
    </source>
</reference>
<gene>
    <name evidence="3" type="ORF">DRP53_01945</name>
</gene>
<sequence>MVRIILTSDLHLKVDSEERLQAFQEVLRVGREHQSDWIIIAGDLFDSPHDARRLRPKLREILRGNTLPVMVIPGNHDHNCYEENLDFGDNFLPQTERPFTIVDGDGCRLVFIPYFEGDLTSLLPELQAAKNPGMINILIIHGSLDLTGLSRLDFGEEKEYRYLPITEGLVKELSYNYILAGHYHTEAVLRKIGRTRFIYPGSPVTITKREIGRRHLYLIDTSSTPKLVPLKTRYYQPIEIYVYPGEEKKALVELKRIIQRHDPNLAQLEITIRGFIQVNEKDFRGVISMIVGDQKVHNEWRQVSDLISEPLYRRIRKKLDESNLNPEQKRRVELLLMEAMIR</sequence>
<dbReference type="CDD" id="cd00840">
    <property type="entry name" value="MPP_Mre11_N"/>
    <property type="match status" value="1"/>
</dbReference>
<organism evidence="3 4">
    <name type="scientific">candidate division WOR-3 bacterium</name>
    <dbReference type="NCBI Taxonomy" id="2052148"/>
    <lineage>
        <taxon>Bacteria</taxon>
        <taxon>Bacteria division WOR-3</taxon>
    </lineage>
</organism>
<evidence type="ECO:0000313" key="3">
    <source>
        <dbReference type="EMBL" id="RKX71353.1"/>
    </source>
</evidence>
<keyword evidence="1" id="KW-0378">Hydrolase</keyword>
<evidence type="ECO:0000256" key="1">
    <source>
        <dbReference type="ARBA" id="ARBA00022801"/>
    </source>
</evidence>
<dbReference type="InterPro" id="IPR004843">
    <property type="entry name" value="Calcineurin-like_PHP"/>
</dbReference>